<protein>
    <submittedName>
        <fullName evidence="2">Uncharacterized protein</fullName>
    </submittedName>
</protein>
<accession>A0A6J4QXV5</accession>
<dbReference type="AlphaFoldDB" id="A0A6J4QXV5"/>
<feature type="region of interest" description="Disordered" evidence="1">
    <location>
        <begin position="1"/>
        <end position="35"/>
    </location>
</feature>
<organism evidence="2">
    <name type="scientific">uncultured Rubrobacteraceae bacterium</name>
    <dbReference type="NCBI Taxonomy" id="349277"/>
    <lineage>
        <taxon>Bacteria</taxon>
        <taxon>Bacillati</taxon>
        <taxon>Actinomycetota</taxon>
        <taxon>Rubrobacteria</taxon>
        <taxon>Rubrobacterales</taxon>
        <taxon>Rubrobacteraceae</taxon>
        <taxon>environmental samples</taxon>
    </lineage>
</organism>
<name>A0A6J4QXV5_9ACTN</name>
<evidence type="ECO:0000256" key="1">
    <source>
        <dbReference type="SAM" id="MobiDB-lite"/>
    </source>
</evidence>
<sequence>MHHNRFHGEIEGISEKMLKDPDEGARRAVLADENG</sequence>
<reference evidence="2" key="1">
    <citation type="submission" date="2020-02" db="EMBL/GenBank/DDBJ databases">
        <authorList>
            <person name="Meier V. D."/>
        </authorList>
    </citation>
    <scope>NUCLEOTIDE SEQUENCE</scope>
    <source>
        <strain evidence="2">AVDCRST_MAG37</strain>
    </source>
</reference>
<dbReference type="EMBL" id="CADCVD010000126">
    <property type="protein sequence ID" value="CAA9452765.1"/>
    <property type="molecule type" value="Genomic_DNA"/>
</dbReference>
<proteinExistence type="predicted"/>
<gene>
    <name evidence="2" type="ORF">AVDCRST_MAG37-2550</name>
</gene>
<evidence type="ECO:0000313" key="2">
    <source>
        <dbReference type="EMBL" id="CAA9452765.1"/>
    </source>
</evidence>